<feature type="compositionally biased region" description="Polar residues" evidence="18">
    <location>
        <begin position="128"/>
        <end position="141"/>
    </location>
</feature>
<keyword evidence="8" id="KW-0479">Metal-binding</keyword>
<feature type="compositionally biased region" description="Polar residues" evidence="18">
    <location>
        <begin position="784"/>
        <end position="806"/>
    </location>
</feature>
<dbReference type="GO" id="GO:0046872">
    <property type="term" value="F:metal ion binding"/>
    <property type="evidence" value="ECO:0007669"/>
    <property type="project" value="UniProtKB-KW"/>
</dbReference>
<evidence type="ECO:0000259" key="19">
    <source>
        <dbReference type="Pfam" id="PF08696"/>
    </source>
</evidence>
<evidence type="ECO:0000256" key="14">
    <source>
        <dbReference type="ARBA" id="ARBA00023014"/>
    </source>
</evidence>
<feature type="region of interest" description="Disordered" evidence="18">
    <location>
        <begin position="783"/>
        <end position="806"/>
    </location>
</feature>
<keyword evidence="12" id="KW-0067">ATP-binding</keyword>
<dbReference type="PANTHER" id="PTHR36531">
    <property type="entry name" value="CRISPR-ASSOCIATED EXONUCLEASE CAS4"/>
    <property type="match status" value="1"/>
</dbReference>
<dbReference type="InterPro" id="IPR011604">
    <property type="entry name" value="PDDEXK-like_dom_sf"/>
</dbReference>
<keyword evidence="9" id="KW-0547">Nucleotide-binding</keyword>
<feature type="region of interest" description="Disordered" evidence="18">
    <location>
        <begin position="285"/>
        <end position="305"/>
    </location>
</feature>
<evidence type="ECO:0000256" key="9">
    <source>
        <dbReference type="ARBA" id="ARBA00022741"/>
    </source>
</evidence>
<evidence type="ECO:0000256" key="18">
    <source>
        <dbReference type="SAM" id="MobiDB-lite"/>
    </source>
</evidence>
<dbReference type="GO" id="GO:0016787">
    <property type="term" value="F:hydrolase activity"/>
    <property type="evidence" value="ECO:0007669"/>
    <property type="project" value="UniProtKB-KW"/>
</dbReference>
<feature type="domain" description="DNA2/NAM7 helicase helicase" evidence="20">
    <location>
        <begin position="1085"/>
        <end position="1180"/>
    </location>
</feature>
<dbReference type="InterPro" id="IPR014808">
    <property type="entry name" value="DNA_replication_fac_Dna2_N"/>
</dbReference>
<evidence type="ECO:0000256" key="12">
    <source>
        <dbReference type="ARBA" id="ARBA00022840"/>
    </source>
</evidence>
<organism evidence="21 22">
    <name type="scientific">Filobasidium floriforme</name>
    <dbReference type="NCBI Taxonomy" id="5210"/>
    <lineage>
        <taxon>Eukaryota</taxon>
        <taxon>Fungi</taxon>
        <taxon>Dikarya</taxon>
        <taxon>Basidiomycota</taxon>
        <taxon>Agaricomycotina</taxon>
        <taxon>Tremellomycetes</taxon>
        <taxon>Filobasidiales</taxon>
        <taxon>Filobasidiaceae</taxon>
        <taxon>Filobasidium</taxon>
    </lineage>
</organism>
<dbReference type="InterPro" id="IPR027417">
    <property type="entry name" value="P-loop_NTPase"/>
</dbReference>
<accession>A0A8K0JHG8</accession>
<evidence type="ECO:0000313" key="21">
    <source>
        <dbReference type="EMBL" id="KAG7530291.1"/>
    </source>
</evidence>
<feature type="region of interest" description="Disordered" evidence="18">
    <location>
        <begin position="1"/>
        <end position="249"/>
    </location>
</feature>
<proteinExistence type="inferred from homology"/>
<comment type="similarity">
    <text evidence="3">Belongs to the DNA2/NAM7 helicase family.</text>
</comment>
<feature type="compositionally biased region" description="Acidic residues" evidence="18">
    <location>
        <begin position="211"/>
        <end position="227"/>
    </location>
</feature>
<dbReference type="GO" id="GO:0051539">
    <property type="term" value="F:4 iron, 4 sulfur cluster binding"/>
    <property type="evidence" value="ECO:0007669"/>
    <property type="project" value="UniProtKB-KW"/>
</dbReference>
<comment type="subcellular location">
    <subcellularLocation>
        <location evidence="2">Nucleus</location>
    </subcellularLocation>
</comment>
<feature type="compositionally biased region" description="Gly residues" evidence="18">
    <location>
        <begin position="184"/>
        <end position="200"/>
    </location>
</feature>
<feature type="compositionally biased region" description="Basic and acidic residues" evidence="18">
    <location>
        <begin position="90"/>
        <end position="105"/>
    </location>
</feature>
<gene>
    <name evidence="21" type="ORF">FFLO_05124</name>
</gene>
<evidence type="ECO:0000256" key="4">
    <source>
        <dbReference type="ARBA" id="ARBA00012551"/>
    </source>
</evidence>
<sequence>MPSPLRPNGLLPNILAPIPNPSSHGQKRTGTPRKTSVKPGKQPKTAELLGTKLKPVSGDLFYSASPSRPGRSKITAGQADSPRGPKRRKVSGDEADKENKHHDRSVGTGKSPWIPTAFHRAPGHGLLPSSTSRHSPSQRATNVRVKQESAVHDGVGTSVTDGGSVEEDDFMKHLLADIDLDPTGRGGSVAGSDSGSGSGSPGKRKRSETIIGDEAEVEDEYGDEGWDWEGLIGPDAGTAEGNQGGEESLDVAERVLDSVTAGVKRELPVVKVEYESPVLPGLLPEQEEKEEEMKSEAGPAKVEDDDLDDFFPFDIPLSQESFLDSPGPPLPLPKYPVLHPLVHPPRAPPTIIESGSTSTAGATTPAWQPTPWARCSVTSILDPEDTESRWGWGEKALLLTDVKTGRRYKVKLREEAGEMLVLVGDIANIISPLVENSAPIRTPVKKGKFWQTAAKLHPSLPANPTLARADGSISTSTSVTLPPKDETAAGEEAQVPPIEIIISHKYPENYFIHHPDFLLPMTSLVGALGCRRKPLVQSLLKSGAHNATTKPLLYGNVLHELLQECLQTQDFDPASMKRILEQILLRPQMQLDMWAAELSMEDVRVEVWEKVDTGLLNFGERWVGQDPTDDALLHNSMSKLAVSGLHDIEESIWSPKWGMKGKVDASLHAKVVVGNKPENKNSKPAREEPVEGDEDDRPMPFEIKTGCAIGVMEHRAQTMLYTLLMEERYRIKIDSGLLYYTQTDTMLEVKAAKPEIRSLLAARNELAGYLARKRVVQETRRARASQSLAGLGTQKTQTSPRQSQRAINTQEGMVPSGIPLDMEDIGILPPTVENARDCRNCYASDGCMLYRKTVEAVPVDPGDPLAEIYERKAGHLNEADVEFFTKWEHLITLEEQDIVQHKNQTWTMTAAERERSGRCFADMATREHIDQSETTLSKIARHIYTFVRDEHSTITGRGSFLNGHIGKNDPVSLSIEPDLISIAVGFVVDLTPTEVKIGTNQKLDVEALLERTGRLDRHGKDYQPIFRIDKDEMLSGAARMRNNLAQLFYSDESGGDAKRRDLVVQLQEPRFENVWAPDAEEIPDHLNADQKNAMTKVLTAKDYACILGMPGTGKTTTIAEIILALVRRGKSVLLTSYTHSAVDTILTKLVNSDHKILRLGNIEKVHPDVRHLTLDAVADPSSLSQLEDALMSPQIVATTCLSIDQ</sequence>
<evidence type="ECO:0000256" key="3">
    <source>
        <dbReference type="ARBA" id="ARBA00007913"/>
    </source>
</evidence>
<evidence type="ECO:0000256" key="13">
    <source>
        <dbReference type="ARBA" id="ARBA00023004"/>
    </source>
</evidence>
<keyword evidence="14" id="KW-0411">Iron-sulfur</keyword>
<keyword evidence="5" id="KW-0004">4Fe-4S</keyword>
<dbReference type="GO" id="GO:0006260">
    <property type="term" value="P:DNA replication"/>
    <property type="evidence" value="ECO:0007669"/>
    <property type="project" value="UniProtKB-KW"/>
</dbReference>
<evidence type="ECO:0000256" key="15">
    <source>
        <dbReference type="ARBA" id="ARBA00023242"/>
    </source>
</evidence>
<evidence type="ECO:0000256" key="7">
    <source>
        <dbReference type="ARBA" id="ARBA00022722"/>
    </source>
</evidence>
<feature type="compositionally biased region" description="Basic and acidic residues" evidence="18">
    <location>
        <begin position="677"/>
        <end position="689"/>
    </location>
</feature>
<keyword evidence="6" id="KW-0235">DNA replication</keyword>
<comment type="cofactor">
    <cofactor evidence="1">
        <name>[4Fe-4S] cluster</name>
        <dbReference type="ChEBI" id="CHEBI:49883"/>
    </cofactor>
</comment>
<feature type="compositionally biased region" description="Low complexity" evidence="18">
    <location>
        <begin position="152"/>
        <end position="163"/>
    </location>
</feature>
<dbReference type="AlphaFoldDB" id="A0A8K0JHG8"/>
<dbReference type="Proteomes" id="UP000812966">
    <property type="component" value="Unassembled WGS sequence"/>
</dbReference>
<dbReference type="GO" id="GO:0005634">
    <property type="term" value="C:nucleus"/>
    <property type="evidence" value="ECO:0007669"/>
    <property type="project" value="UniProtKB-SubCell"/>
</dbReference>
<keyword evidence="15" id="KW-0539">Nucleus</keyword>
<protein>
    <recommendedName>
        <fullName evidence="4">DNA helicase</fullName>
        <ecNumber evidence="4">3.6.4.12</ecNumber>
    </recommendedName>
</protein>
<dbReference type="EC" id="3.6.4.12" evidence="4"/>
<feature type="domain" description="DNA replication factor Dna2 N-terminal" evidence="19">
    <location>
        <begin position="407"/>
        <end position="668"/>
    </location>
</feature>
<dbReference type="SUPFAM" id="SSF52540">
    <property type="entry name" value="P-loop containing nucleoside triphosphate hydrolases"/>
    <property type="match status" value="1"/>
</dbReference>
<dbReference type="InterPro" id="IPR041677">
    <property type="entry name" value="DNA2/NAM7_AAA_11"/>
</dbReference>
<feature type="compositionally biased region" description="Low complexity" evidence="18">
    <location>
        <begin position="7"/>
        <end position="17"/>
    </location>
</feature>
<comment type="caution">
    <text evidence="21">The sequence shown here is derived from an EMBL/GenBank/DDBJ whole genome shotgun (WGS) entry which is preliminary data.</text>
</comment>
<dbReference type="InterPro" id="IPR051827">
    <property type="entry name" value="Cas4_exonuclease"/>
</dbReference>
<evidence type="ECO:0000256" key="5">
    <source>
        <dbReference type="ARBA" id="ARBA00022485"/>
    </source>
</evidence>
<evidence type="ECO:0000256" key="10">
    <source>
        <dbReference type="ARBA" id="ARBA00022801"/>
    </source>
</evidence>
<dbReference type="PANTHER" id="PTHR36531:SF6">
    <property type="entry name" value="DNA REPLICATION ATP-DEPENDENT HELICASE_NUCLEASE DNA2"/>
    <property type="match status" value="1"/>
</dbReference>
<keyword evidence="16" id="KW-0511">Multifunctional enzyme</keyword>
<evidence type="ECO:0000256" key="17">
    <source>
        <dbReference type="ARBA" id="ARBA00047995"/>
    </source>
</evidence>
<keyword evidence="10" id="KW-0378">Hydrolase</keyword>
<keyword evidence="7" id="KW-0540">Nuclease</keyword>
<dbReference type="CDD" id="cd22318">
    <property type="entry name" value="DNA2_N-like"/>
    <property type="match status" value="1"/>
</dbReference>
<dbReference type="EMBL" id="JABELV010000122">
    <property type="protein sequence ID" value="KAG7530291.1"/>
    <property type="molecule type" value="Genomic_DNA"/>
</dbReference>
<dbReference type="Gene3D" id="3.90.320.10">
    <property type="match status" value="1"/>
</dbReference>
<dbReference type="GO" id="GO:0005524">
    <property type="term" value="F:ATP binding"/>
    <property type="evidence" value="ECO:0007669"/>
    <property type="project" value="UniProtKB-KW"/>
</dbReference>
<dbReference type="GO" id="GO:0004518">
    <property type="term" value="F:nuclease activity"/>
    <property type="evidence" value="ECO:0007669"/>
    <property type="project" value="UniProtKB-KW"/>
</dbReference>
<evidence type="ECO:0000256" key="2">
    <source>
        <dbReference type="ARBA" id="ARBA00004123"/>
    </source>
</evidence>
<evidence type="ECO:0000259" key="20">
    <source>
        <dbReference type="Pfam" id="PF13086"/>
    </source>
</evidence>
<dbReference type="Pfam" id="PF13086">
    <property type="entry name" value="AAA_11"/>
    <property type="match status" value="1"/>
</dbReference>
<reference evidence="21" key="1">
    <citation type="submission" date="2020-04" db="EMBL/GenBank/DDBJ databases">
        <title>Analysis of mating type loci in Filobasidium floriforme.</title>
        <authorList>
            <person name="Nowrousian M."/>
        </authorList>
    </citation>
    <scope>NUCLEOTIDE SEQUENCE</scope>
    <source>
        <strain evidence="21">CBS 6242</strain>
    </source>
</reference>
<evidence type="ECO:0000256" key="8">
    <source>
        <dbReference type="ARBA" id="ARBA00022723"/>
    </source>
</evidence>
<evidence type="ECO:0000256" key="1">
    <source>
        <dbReference type="ARBA" id="ARBA00001966"/>
    </source>
</evidence>
<keyword evidence="13" id="KW-0408">Iron</keyword>
<feature type="region of interest" description="Disordered" evidence="18">
    <location>
        <begin position="465"/>
        <end position="490"/>
    </location>
</feature>
<evidence type="ECO:0000256" key="6">
    <source>
        <dbReference type="ARBA" id="ARBA00022705"/>
    </source>
</evidence>
<keyword evidence="11" id="KW-0347">Helicase</keyword>
<feature type="region of interest" description="Disordered" evidence="18">
    <location>
        <begin position="673"/>
        <end position="699"/>
    </location>
</feature>
<dbReference type="GO" id="GO:0003678">
    <property type="term" value="F:DNA helicase activity"/>
    <property type="evidence" value="ECO:0007669"/>
    <property type="project" value="UniProtKB-EC"/>
</dbReference>
<keyword evidence="22" id="KW-1185">Reference proteome</keyword>
<comment type="catalytic activity">
    <reaction evidence="17">
        <text>ATP + H2O = ADP + phosphate + H(+)</text>
        <dbReference type="Rhea" id="RHEA:13065"/>
        <dbReference type="ChEBI" id="CHEBI:15377"/>
        <dbReference type="ChEBI" id="CHEBI:15378"/>
        <dbReference type="ChEBI" id="CHEBI:30616"/>
        <dbReference type="ChEBI" id="CHEBI:43474"/>
        <dbReference type="ChEBI" id="CHEBI:456216"/>
        <dbReference type="EC" id="3.6.4.12"/>
    </reaction>
</comment>
<evidence type="ECO:0000256" key="11">
    <source>
        <dbReference type="ARBA" id="ARBA00022806"/>
    </source>
</evidence>
<dbReference type="Pfam" id="PF08696">
    <property type="entry name" value="Dna2"/>
    <property type="match status" value="1"/>
</dbReference>
<evidence type="ECO:0000313" key="22">
    <source>
        <dbReference type="Proteomes" id="UP000812966"/>
    </source>
</evidence>
<evidence type="ECO:0000256" key="16">
    <source>
        <dbReference type="ARBA" id="ARBA00023268"/>
    </source>
</evidence>
<name>A0A8K0JHG8_9TREE</name>
<dbReference type="Gene3D" id="3.40.50.300">
    <property type="entry name" value="P-loop containing nucleotide triphosphate hydrolases"/>
    <property type="match status" value="1"/>
</dbReference>